<gene>
    <name evidence="10" type="primary">LOC112058268</name>
</gene>
<organism evidence="9 10">
    <name type="scientific">Bicyclus anynana</name>
    <name type="common">Squinting bush brown butterfly</name>
    <dbReference type="NCBI Taxonomy" id="110368"/>
    <lineage>
        <taxon>Eukaryota</taxon>
        <taxon>Metazoa</taxon>
        <taxon>Ecdysozoa</taxon>
        <taxon>Arthropoda</taxon>
        <taxon>Hexapoda</taxon>
        <taxon>Insecta</taxon>
        <taxon>Pterygota</taxon>
        <taxon>Neoptera</taxon>
        <taxon>Endopterygota</taxon>
        <taxon>Lepidoptera</taxon>
        <taxon>Glossata</taxon>
        <taxon>Ditrysia</taxon>
        <taxon>Papilionoidea</taxon>
        <taxon>Nymphalidae</taxon>
        <taxon>Satyrinae</taxon>
        <taxon>Satyrini</taxon>
        <taxon>Mycalesina</taxon>
        <taxon>Bicyclus</taxon>
    </lineage>
</organism>
<dbReference type="InterPro" id="IPR029033">
    <property type="entry name" value="His_PPase_superfam"/>
</dbReference>
<accession>A0A6J1PAQ3</accession>
<dbReference type="OrthoDB" id="10257284at2759"/>
<dbReference type="EC" id="3.1.3.2" evidence="3"/>
<comment type="similarity">
    <text evidence="2">Belongs to the histidine acid phosphatase family.</text>
</comment>
<evidence type="ECO:0000256" key="6">
    <source>
        <dbReference type="ARBA" id="ARBA00023157"/>
    </source>
</evidence>
<evidence type="ECO:0000313" key="9">
    <source>
        <dbReference type="Proteomes" id="UP001652582"/>
    </source>
</evidence>
<keyword evidence="5" id="KW-0378">Hydrolase</keyword>
<dbReference type="AlphaFoldDB" id="A0A6J1PAQ3"/>
<dbReference type="KEGG" id="bany:112058268"/>
<evidence type="ECO:0000256" key="3">
    <source>
        <dbReference type="ARBA" id="ARBA00012646"/>
    </source>
</evidence>
<dbReference type="Gene3D" id="3.40.50.1240">
    <property type="entry name" value="Phosphoglycerate mutase-like"/>
    <property type="match status" value="1"/>
</dbReference>
<protein>
    <recommendedName>
        <fullName evidence="3">acid phosphatase</fullName>
        <ecNumber evidence="3">3.1.3.2</ecNumber>
    </recommendedName>
</protein>
<dbReference type="InterPro" id="IPR050645">
    <property type="entry name" value="Histidine_acid_phosphatase"/>
</dbReference>
<dbReference type="PANTHER" id="PTHR11567:SF211">
    <property type="entry name" value="PROSTATIC ACID PHOSPHATASE"/>
    <property type="match status" value="1"/>
</dbReference>
<name>A0A6J1PAQ3_BICAN</name>
<feature type="chain" id="PRO_5027121176" description="acid phosphatase" evidence="8">
    <location>
        <begin position="21"/>
        <end position="394"/>
    </location>
</feature>
<feature type="signal peptide" evidence="8">
    <location>
        <begin position="1"/>
        <end position="20"/>
    </location>
</feature>
<dbReference type="InterPro" id="IPR000560">
    <property type="entry name" value="His_Pase_clade-2"/>
</dbReference>
<dbReference type="Proteomes" id="UP001652582">
    <property type="component" value="Chromosome 3"/>
</dbReference>
<dbReference type="Pfam" id="PF00328">
    <property type="entry name" value="His_Phos_2"/>
    <property type="match status" value="1"/>
</dbReference>
<keyword evidence="9" id="KW-1185">Reference proteome</keyword>
<evidence type="ECO:0000256" key="1">
    <source>
        <dbReference type="ARBA" id="ARBA00000032"/>
    </source>
</evidence>
<keyword evidence="6" id="KW-1015">Disulfide bond</keyword>
<dbReference type="RefSeq" id="XP_023954748.1">
    <property type="nucleotide sequence ID" value="XM_024098980.2"/>
</dbReference>
<evidence type="ECO:0000313" key="10">
    <source>
        <dbReference type="RefSeq" id="XP_023954748.1"/>
    </source>
</evidence>
<dbReference type="CDD" id="cd07061">
    <property type="entry name" value="HP_HAP_like"/>
    <property type="match status" value="1"/>
</dbReference>
<evidence type="ECO:0000256" key="8">
    <source>
        <dbReference type="SAM" id="SignalP"/>
    </source>
</evidence>
<dbReference type="GO" id="GO:0003993">
    <property type="term" value="F:acid phosphatase activity"/>
    <property type="evidence" value="ECO:0007669"/>
    <property type="project" value="UniProtKB-EC"/>
</dbReference>
<evidence type="ECO:0000256" key="2">
    <source>
        <dbReference type="ARBA" id="ARBA00005375"/>
    </source>
</evidence>
<evidence type="ECO:0000256" key="4">
    <source>
        <dbReference type="ARBA" id="ARBA00022729"/>
    </source>
</evidence>
<dbReference type="GeneID" id="112058268"/>
<dbReference type="SUPFAM" id="SSF53254">
    <property type="entry name" value="Phosphoglycerate mutase-like"/>
    <property type="match status" value="1"/>
</dbReference>
<evidence type="ECO:0000256" key="5">
    <source>
        <dbReference type="ARBA" id="ARBA00022801"/>
    </source>
</evidence>
<keyword evidence="4 8" id="KW-0732">Signal</keyword>
<keyword evidence="7" id="KW-0325">Glycoprotein</keyword>
<evidence type="ECO:0000256" key="7">
    <source>
        <dbReference type="ARBA" id="ARBA00023180"/>
    </source>
</evidence>
<reference evidence="10" key="1">
    <citation type="submission" date="2025-08" db="UniProtKB">
        <authorList>
            <consortium name="RefSeq"/>
        </authorList>
    </citation>
    <scope>IDENTIFICATION</scope>
</reference>
<sequence>MKQPILFIIITVAVICGTQEQRNARVIDSTSSYTNNNLVEDSLIDNELIVSFVVFRHGDRTPDPAELALFPAWHIDDKVFFPHGKQSLTTKGRHRAFALGEYLRQRYNDTISELYLQEEISVRTTDYARTKMTALSVLAALYMPQPSQRWHPDINWQPVPYSTVPSKDDDLLYFDTCSLYKTLRERIYDIPTIHDTIDSYRDLFKTLSVETGRNITTPEEVFFLDNLFQAMENVGVAAPKWVEHVMPQIKNMTKIDYYSQYYNAELTRLTSGVLLADILNITKSAIAGNTDVAKLYLYSAHEHNVAALLAALRVWVPHQPKYASAAFLELRRNLDTGKYVVMAVYAPEAGGPGIVLPIEECGGQPTCDYDKFISLSQELLLSRQDFKNICSTVS</sequence>
<comment type="catalytic activity">
    <reaction evidence="1">
        <text>a phosphate monoester + H2O = an alcohol + phosphate</text>
        <dbReference type="Rhea" id="RHEA:15017"/>
        <dbReference type="ChEBI" id="CHEBI:15377"/>
        <dbReference type="ChEBI" id="CHEBI:30879"/>
        <dbReference type="ChEBI" id="CHEBI:43474"/>
        <dbReference type="ChEBI" id="CHEBI:67140"/>
        <dbReference type="EC" id="3.1.3.2"/>
    </reaction>
</comment>
<dbReference type="PANTHER" id="PTHR11567">
    <property type="entry name" value="ACID PHOSPHATASE-RELATED"/>
    <property type="match status" value="1"/>
</dbReference>
<proteinExistence type="inferred from homology"/>